<sequence>MGVGAVDGANDEGSVISTKLGIHVIGGTALALGRPRVIKLVDPSVVYVRQVRALVGPDCLIIVRWVETGLLDRGADVWFFRHIAQMQAMSAGDPRVCFESANEIADSDAPRYSVWELARMRLMHTHGLRSVLGNWSVGVPDLPVWQMYRPILNEMRPGVDSDLVGLHEYWSDYADISNRWHCGRWTMVPELAGKQIVVTECGRDQVEGHGQAGWKLSCDAPTYLGDLRCYSRLLDAHPNVAGGLVFQVGAISHEWQPFDLTAIWPQVVSEYEGVPMPQPTIVLAHPLRKPRITQRFAENPNMYGYGPAGHPGQDYSCPEGTVVRAPCSGECYPGNPTGAYAAYGEHLWIKGDDQGRTYWVILAHLIRVLADKGDRVEAGNIVALSGSTGNSTAPHLHLGIETTEQNPGFQDRHDLGFYWQTPQSLMQV</sequence>
<dbReference type="Pfam" id="PF01551">
    <property type="entry name" value="Peptidase_M23"/>
    <property type="match status" value="1"/>
</dbReference>
<dbReference type="PANTHER" id="PTHR21666">
    <property type="entry name" value="PEPTIDASE-RELATED"/>
    <property type="match status" value="1"/>
</dbReference>
<dbReference type="EMBL" id="MT142528">
    <property type="protein sequence ID" value="QJA84383.1"/>
    <property type="molecule type" value="Genomic_DNA"/>
</dbReference>
<dbReference type="SUPFAM" id="SSF51445">
    <property type="entry name" value="(Trans)glycosidases"/>
    <property type="match status" value="1"/>
</dbReference>
<accession>A0A6M3J9I8</accession>
<dbReference type="Gene3D" id="2.70.70.10">
    <property type="entry name" value="Glucose Permease (Domain IIA)"/>
    <property type="match status" value="1"/>
</dbReference>
<dbReference type="EMBL" id="MT141556">
    <property type="protein sequence ID" value="QJA66516.1"/>
    <property type="molecule type" value="Genomic_DNA"/>
</dbReference>
<feature type="domain" description="M23ase beta-sheet core" evidence="1">
    <location>
        <begin position="309"/>
        <end position="404"/>
    </location>
</feature>
<organism evidence="2">
    <name type="scientific">viral metagenome</name>
    <dbReference type="NCBI Taxonomy" id="1070528"/>
    <lineage>
        <taxon>unclassified sequences</taxon>
        <taxon>metagenomes</taxon>
        <taxon>organismal metagenomes</taxon>
    </lineage>
</organism>
<name>A0A6M3J9I8_9ZZZZ</name>
<dbReference type="InterPro" id="IPR011055">
    <property type="entry name" value="Dup_hybrid_motif"/>
</dbReference>
<protein>
    <submittedName>
        <fullName evidence="2">Putative peptidase</fullName>
    </submittedName>
</protein>
<dbReference type="CDD" id="cd12797">
    <property type="entry name" value="M23_peptidase"/>
    <property type="match status" value="1"/>
</dbReference>
<reference evidence="2" key="1">
    <citation type="submission" date="2020-03" db="EMBL/GenBank/DDBJ databases">
        <title>The deep terrestrial virosphere.</title>
        <authorList>
            <person name="Holmfeldt K."/>
            <person name="Nilsson E."/>
            <person name="Simone D."/>
            <person name="Lopez-Fernandez M."/>
            <person name="Wu X."/>
            <person name="de Brujin I."/>
            <person name="Lundin D."/>
            <person name="Andersson A."/>
            <person name="Bertilsson S."/>
            <person name="Dopson M."/>
        </authorList>
    </citation>
    <scope>NUCLEOTIDE SEQUENCE</scope>
    <source>
        <strain evidence="3">MM415A00199</strain>
        <strain evidence="2">MM415B00346</strain>
    </source>
</reference>
<evidence type="ECO:0000313" key="3">
    <source>
        <dbReference type="EMBL" id="QJA84383.1"/>
    </source>
</evidence>
<dbReference type="PANTHER" id="PTHR21666:SF270">
    <property type="entry name" value="MUREIN HYDROLASE ACTIVATOR ENVC"/>
    <property type="match status" value="1"/>
</dbReference>
<dbReference type="SUPFAM" id="SSF51261">
    <property type="entry name" value="Duplicated hybrid motif"/>
    <property type="match status" value="1"/>
</dbReference>
<gene>
    <name evidence="3" type="ORF">MM415A00199_0040</name>
    <name evidence="2" type="ORF">MM415B00346_0026</name>
</gene>
<evidence type="ECO:0000259" key="1">
    <source>
        <dbReference type="Pfam" id="PF01551"/>
    </source>
</evidence>
<dbReference type="GO" id="GO:0004222">
    <property type="term" value="F:metalloendopeptidase activity"/>
    <property type="evidence" value="ECO:0007669"/>
    <property type="project" value="TreeGrafter"/>
</dbReference>
<dbReference type="InterPro" id="IPR017853">
    <property type="entry name" value="GH"/>
</dbReference>
<dbReference type="AlphaFoldDB" id="A0A6M3J9I8"/>
<evidence type="ECO:0000313" key="2">
    <source>
        <dbReference type="EMBL" id="QJA66516.1"/>
    </source>
</evidence>
<dbReference type="InterPro" id="IPR016047">
    <property type="entry name" value="M23ase_b-sheet_dom"/>
</dbReference>
<proteinExistence type="predicted"/>
<dbReference type="InterPro" id="IPR050570">
    <property type="entry name" value="Cell_wall_metabolism_enzyme"/>
</dbReference>